<feature type="transmembrane region" description="Helical" evidence="11">
    <location>
        <begin position="215"/>
        <end position="236"/>
    </location>
</feature>
<comment type="subcellular location">
    <subcellularLocation>
        <location evidence="1">Membrane</location>
        <topology evidence="1">Multi-pass membrane protein</topology>
    </subcellularLocation>
</comment>
<feature type="domain" description="CBS" evidence="12">
    <location>
        <begin position="562"/>
        <end position="623"/>
    </location>
</feature>
<feature type="transmembrane region" description="Helical" evidence="11">
    <location>
        <begin position="27"/>
        <end position="49"/>
    </location>
</feature>
<dbReference type="AlphaFoldDB" id="A0A0V8RVK5"/>
<dbReference type="CDD" id="cd00400">
    <property type="entry name" value="Voltage_gated_ClC"/>
    <property type="match status" value="1"/>
</dbReference>
<dbReference type="SMART" id="SM00116">
    <property type="entry name" value="CBS"/>
    <property type="match status" value="2"/>
</dbReference>
<evidence type="ECO:0000313" key="13">
    <source>
        <dbReference type="EMBL" id="KSW11994.1"/>
    </source>
</evidence>
<dbReference type="PROSITE" id="PS51371">
    <property type="entry name" value="CBS"/>
    <property type="match status" value="2"/>
</dbReference>
<keyword evidence="9" id="KW-0407">Ion channel</keyword>
<feature type="transmembrane region" description="Helical" evidence="11">
    <location>
        <begin position="180"/>
        <end position="203"/>
    </location>
</feature>
<feature type="transmembrane region" description="Helical" evidence="11">
    <location>
        <begin position="298"/>
        <end position="321"/>
    </location>
</feature>
<name>A0A0V8RVK5_PYROC</name>
<keyword evidence="2" id="KW-0813">Transport</keyword>
<dbReference type="InterPro" id="IPR050368">
    <property type="entry name" value="ClC-type_chloride_channel"/>
</dbReference>
<feature type="transmembrane region" description="Helical" evidence="11">
    <location>
        <begin position="341"/>
        <end position="367"/>
    </location>
</feature>
<evidence type="ECO:0000256" key="2">
    <source>
        <dbReference type="ARBA" id="ARBA00022448"/>
    </source>
</evidence>
<feature type="transmembrane region" description="Helical" evidence="11">
    <location>
        <begin position="61"/>
        <end position="79"/>
    </location>
</feature>
<keyword evidence="4 11" id="KW-1133">Transmembrane helix</keyword>
<dbReference type="CDD" id="cd02205">
    <property type="entry name" value="CBS_pair_SF"/>
    <property type="match status" value="1"/>
</dbReference>
<sequence length="638" mass="67763">MPRERALSKLNNIINAINERLTYVERWLVISTATAIISSLAIGLFYVMLHIVTFIMSHLHGLNFALGLHGVSDYAIIALKSRNKYIIPLTVVAGAALAAVIVYRWAPEAEGGGTDAIVEAYHHGAGIVRPRVALVKAVASALLLGTGGSGGPEGPAVQIGGAAGSFASMLLRLSVEERKIAVIAGVAAALSFIFKSPVGAAIFAVEVLYEQDMEVAALIPSLFASVIAYALSLHILGPEYRLPSIAVSNILNLYSISAVASYILLGLFVAPFAYLYVFTFRRIRESMNTLVEKRKIPVYVKPVIGALFVGTIGLLVPHILGTGEELLTEMLRAFQSIGEASVARILGSLHVGLLMALFLLAVLKILATSLTVGSGGSGGLLAPGLYAGAMVGELFGLIMEGHTTVRPALYAYLGMAALFGAASKVPVGLSFLVAEIGGSPALIVPALITSLTASLATRGITIVESQLPHPISPRIFTAESLLQLIREYGVCIPVDKLVNKSPITANWNEKLGEAIHKMINSRQHIIPVVDDNGRVVGVLDPGYAGLDLRYALRSNEPVAEVSLSQAPLVRLGDCVTRALEQMVLYGTDYVIVVDNMLRYVGVVTLEDLVRTLFPMIIGRLRQERGVLTSQAGHGLQAG</sequence>
<evidence type="ECO:0000256" key="5">
    <source>
        <dbReference type="ARBA" id="ARBA00023065"/>
    </source>
</evidence>
<feature type="transmembrane region" description="Helical" evidence="11">
    <location>
        <begin position="86"/>
        <end position="106"/>
    </location>
</feature>
<dbReference type="GO" id="GO:0005254">
    <property type="term" value="F:chloride channel activity"/>
    <property type="evidence" value="ECO:0007669"/>
    <property type="project" value="UniProtKB-KW"/>
</dbReference>
<accession>A0A0V8RVK5</accession>
<keyword evidence="8" id="KW-0868">Chloride</keyword>
<dbReference type="InterPro" id="IPR046342">
    <property type="entry name" value="CBS_dom_sf"/>
</dbReference>
<evidence type="ECO:0000256" key="6">
    <source>
        <dbReference type="ARBA" id="ARBA00023136"/>
    </source>
</evidence>
<dbReference type="PANTHER" id="PTHR43427:SF6">
    <property type="entry name" value="CHLORIDE CHANNEL PROTEIN CLC-E"/>
    <property type="match status" value="1"/>
</dbReference>
<protein>
    <recommendedName>
        <fullName evidence="12">CBS domain-containing protein</fullName>
    </recommendedName>
</protein>
<keyword evidence="3 11" id="KW-0812">Transmembrane</keyword>
<keyword evidence="14" id="KW-1185">Reference proteome</keyword>
<dbReference type="Proteomes" id="UP000053352">
    <property type="component" value="Unassembled WGS sequence"/>
</dbReference>
<evidence type="ECO:0000256" key="11">
    <source>
        <dbReference type="SAM" id="Phobius"/>
    </source>
</evidence>
<evidence type="ECO:0000256" key="1">
    <source>
        <dbReference type="ARBA" id="ARBA00004141"/>
    </source>
</evidence>
<dbReference type="Pfam" id="PF00571">
    <property type="entry name" value="CBS"/>
    <property type="match status" value="2"/>
</dbReference>
<feature type="domain" description="CBS" evidence="12">
    <location>
        <begin position="498"/>
        <end position="554"/>
    </location>
</feature>
<dbReference type="GO" id="GO:0034707">
    <property type="term" value="C:chloride channel complex"/>
    <property type="evidence" value="ECO:0007669"/>
    <property type="project" value="UniProtKB-KW"/>
</dbReference>
<dbReference type="EMBL" id="LNTB01000001">
    <property type="protein sequence ID" value="KSW11994.1"/>
    <property type="molecule type" value="Genomic_DNA"/>
</dbReference>
<evidence type="ECO:0000256" key="8">
    <source>
        <dbReference type="ARBA" id="ARBA00023214"/>
    </source>
</evidence>
<feature type="transmembrane region" description="Helical" evidence="11">
    <location>
        <begin position="379"/>
        <end position="398"/>
    </location>
</feature>
<dbReference type="PRINTS" id="PR00762">
    <property type="entry name" value="CLCHANNEL"/>
</dbReference>
<evidence type="ECO:0000256" key="7">
    <source>
        <dbReference type="ARBA" id="ARBA00023173"/>
    </source>
</evidence>
<proteinExistence type="predicted"/>
<keyword evidence="10" id="KW-0129">CBS domain</keyword>
<evidence type="ECO:0000256" key="9">
    <source>
        <dbReference type="ARBA" id="ARBA00023303"/>
    </source>
</evidence>
<evidence type="ECO:0000313" key="14">
    <source>
        <dbReference type="Proteomes" id="UP000053352"/>
    </source>
</evidence>
<dbReference type="InterPro" id="IPR014743">
    <property type="entry name" value="Cl-channel_core"/>
</dbReference>
<keyword evidence="7" id="KW-0869">Chloride channel</keyword>
<feature type="transmembrane region" description="Helical" evidence="11">
    <location>
        <begin position="256"/>
        <end position="277"/>
    </location>
</feature>
<evidence type="ECO:0000256" key="4">
    <source>
        <dbReference type="ARBA" id="ARBA00022989"/>
    </source>
</evidence>
<dbReference type="InterPro" id="IPR000644">
    <property type="entry name" value="CBS_dom"/>
</dbReference>
<comment type="caution">
    <text evidence="13">The sequence shown here is derived from an EMBL/GenBank/DDBJ whole genome shotgun (WGS) entry which is preliminary data.</text>
</comment>
<organism evidence="13 14">
    <name type="scientific">Pyrodictium occultum</name>
    <dbReference type="NCBI Taxonomy" id="2309"/>
    <lineage>
        <taxon>Archaea</taxon>
        <taxon>Thermoproteota</taxon>
        <taxon>Thermoprotei</taxon>
        <taxon>Desulfurococcales</taxon>
        <taxon>Pyrodictiaceae</taxon>
        <taxon>Pyrodictium</taxon>
    </lineage>
</organism>
<feature type="transmembrane region" description="Helical" evidence="11">
    <location>
        <begin position="441"/>
        <end position="460"/>
    </location>
</feature>
<gene>
    <name evidence="13" type="ORF">CF15_04185</name>
</gene>
<reference evidence="13 14" key="1">
    <citation type="submission" date="2015-11" db="EMBL/GenBank/DDBJ databases">
        <title>Genome sequence of Pyrodictium occultum PL-19, a marine hyperthermophilic archaeon isolated from Volcano, Italy.</title>
        <authorList>
            <person name="Utturkar S."/>
            <person name="Huber H."/>
            <person name="Leptihn S."/>
            <person name="Brown S."/>
            <person name="Stetter K.O."/>
            <person name="Podar M."/>
        </authorList>
    </citation>
    <scope>NUCLEOTIDE SEQUENCE [LARGE SCALE GENOMIC DNA]</scope>
    <source>
        <strain evidence="13 14">PL-19</strain>
    </source>
</reference>
<dbReference type="SUPFAM" id="SSF54631">
    <property type="entry name" value="CBS-domain pair"/>
    <property type="match status" value="1"/>
</dbReference>
<evidence type="ECO:0000256" key="10">
    <source>
        <dbReference type="PROSITE-ProRule" id="PRU00703"/>
    </source>
</evidence>
<dbReference type="InterPro" id="IPR001807">
    <property type="entry name" value="ClC"/>
</dbReference>
<dbReference type="RefSeq" id="WP_058370674.1">
    <property type="nucleotide sequence ID" value="NZ_LNTB01000001.1"/>
</dbReference>
<feature type="transmembrane region" description="Helical" evidence="11">
    <location>
        <begin position="410"/>
        <end position="434"/>
    </location>
</feature>
<keyword evidence="5" id="KW-0406">Ion transport</keyword>
<dbReference type="SUPFAM" id="SSF81340">
    <property type="entry name" value="Clc chloride channel"/>
    <property type="match status" value="1"/>
</dbReference>
<dbReference type="Gene3D" id="3.10.580.10">
    <property type="entry name" value="CBS-domain"/>
    <property type="match status" value="1"/>
</dbReference>
<evidence type="ECO:0000256" key="3">
    <source>
        <dbReference type="ARBA" id="ARBA00022692"/>
    </source>
</evidence>
<dbReference type="STRING" id="2309.CF15_04185"/>
<keyword evidence="6 11" id="KW-0472">Membrane</keyword>
<dbReference type="PANTHER" id="PTHR43427">
    <property type="entry name" value="CHLORIDE CHANNEL PROTEIN CLC-E"/>
    <property type="match status" value="1"/>
</dbReference>
<dbReference type="OrthoDB" id="15374at2157"/>
<dbReference type="Pfam" id="PF00654">
    <property type="entry name" value="Voltage_CLC"/>
    <property type="match status" value="1"/>
</dbReference>
<evidence type="ECO:0000259" key="12">
    <source>
        <dbReference type="PROSITE" id="PS51371"/>
    </source>
</evidence>
<dbReference type="Gene3D" id="1.10.3080.10">
    <property type="entry name" value="Clc chloride channel"/>
    <property type="match status" value="1"/>
</dbReference>